<name>A0A2S5G6T9_9BACL</name>
<evidence type="ECO:0000313" key="2">
    <source>
        <dbReference type="EMBL" id="PPA68644.1"/>
    </source>
</evidence>
<protein>
    <submittedName>
        <fullName evidence="2">Glycosyl hydrolase</fullName>
    </submittedName>
</protein>
<evidence type="ECO:0000313" key="3">
    <source>
        <dbReference type="Proteomes" id="UP000239047"/>
    </source>
</evidence>
<organism evidence="2 3">
    <name type="scientific">Jeotgalibacillus proteolyticus</name>
    <dbReference type="NCBI Taxonomy" id="2082395"/>
    <lineage>
        <taxon>Bacteria</taxon>
        <taxon>Bacillati</taxon>
        <taxon>Bacillota</taxon>
        <taxon>Bacilli</taxon>
        <taxon>Bacillales</taxon>
        <taxon>Caryophanaceae</taxon>
        <taxon>Jeotgalibacillus</taxon>
    </lineage>
</organism>
<dbReference type="SUPFAM" id="SSF48208">
    <property type="entry name" value="Six-hairpin glycosidases"/>
    <property type="match status" value="1"/>
</dbReference>
<accession>A0A2S5G6T9</accession>
<dbReference type="InterPro" id="IPR008928">
    <property type="entry name" value="6-hairpin_glycosidase_sf"/>
</dbReference>
<comment type="caution">
    <text evidence="2">The sequence shown here is derived from an EMBL/GenBank/DDBJ whole genome shotgun (WGS) entry which is preliminary data.</text>
</comment>
<gene>
    <name evidence="2" type="ORF">C4B60_20220</name>
</gene>
<feature type="transmembrane region" description="Helical" evidence="1">
    <location>
        <begin position="5"/>
        <end position="23"/>
    </location>
</feature>
<dbReference type="Proteomes" id="UP000239047">
    <property type="component" value="Unassembled WGS sequence"/>
</dbReference>
<keyword evidence="1" id="KW-0472">Membrane</keyword>
<reference evidence="2 3" key="1">
    <citation type="submission" date="2018-02" db="EMBL/GenBank/DDBJ databases">
        <title>Jeotgalibacillus proteolyticum sp. nov. a protease producing bacterium isolated from ocean sediments of Laizhou Bay.</title>
        <authorList>
            <person name="Li Y."/>
        </authorList>
    </citation>
    <scope>NUCLEOTIDE SEQUENCE [LARGE SCALE GENOMIC DNA]</scope>
    <source>
        <strain evidence="2 3">22-7</strain>
    </source>
</reference>
<dbReference type="GO" id="GO:0005975">
    <property type="term" value="P:carbohydrate metabolic process"/>
    <property type="evidence" value="ECO:0007669"/>
    <property type="project" value="InterPro"/>
</dbReference>
<proteinExistence type="predicted"/>
<keyword evidence="3" id="KW-1185">Reference proteome</keyword>
<dbReference type="Gene3D" id="1.50.10.10">
    <property type="match status" value="1"/>
</dbReference>
<keyword evidence="1" id="KW-1133">Transmembrane helix</keyword>
<keyword evidence="1" id="KW-0812">Transmembrane</keyword>
<dbReference type="AlphaFoldDB" id="A0A2S5G6T9"/>
<dbReference type="InterPro" id="IPR012341">
    <property type="entry name" value="6hp_glycosidase-like_sf"/>
</dbReference>
<keyword evidence="2" id="KW-0378">Hydrolase</keyword>
<dbReference type="GO" id="GO:0016787">
    <property type="term" value="F:hydrolase activity"/>
    <property type="evidence" value="ECO:0007669"/>
    <property type="project" value="UniProtKB-KW"/>
</dbReference>
<evidence type="ECO:0000256" key="1">
    <source>
        <dbReference type="SAM" id="Phobius"/>
    </source>
</evidence>
<dbReference type="EMBL" id="PREZ01000010">
    <property type="protein sequence ID" value="PPA68644.1"/>
    <property type="molecule type" value="Genomic_DNA"/>
</dbReference>
<sequence>MKRKVMYISALLVMISLMLFILFNRTQNEQRFAGEEFIEEWLRNENGTLATYIQEGKLVDEDLVKGREALSETLGLWMEYAIEKKDAKLFEEAYDQLIHLFLDEKGFVYWKLTEDGEKEVWANALVDDLRIASALFQAAELWNRPVYKNTARSVSNYLVENNAYKGILTDFYDKKIRYKSRIITLSYVEPESLAVLETEQIMDNKMLNDMLLILENAEPQRVFFPKSYNVQTREYQFDDTINLIDQSLVAYYRAKRGYSTNTFHSFIKEQFDKHGVIYGQYNRHSEKPAVDYESPAIYGWLILYSLQVNDDALALQLFNEMNKFQLKEGQYKGGYSVYKEDTHIFDNLVPLIAERELYNRKLIK</sequence>